<name>W6QEQ8_PENRF</name>
<proteinExistence type="predicted"/>
<dbReference type="AlphaFoldDB" id="W6QEQ8"/>
<reference evidence="1" key="1">
    <citation type="journal article" date="2014" name="Nat. Commun.">
        <title>Multiple recent horizontal transfers of a large genomic region in cheese making fungi.</title>
        <authorList>
            <person name="Cheeseman K."/>
            <person name="Ropars J."/>
            <person name="Renault P."/>
            <person name="Dupont J."/>
            <person name="Gouzy J."/>
            <person name="Branca A."/>
            <person name="Abraham A.L."/>
            <person name="Ceppi M."/>
            <person name="Conseiller E."/>
            <person name="Debuchy R."/>
            <person name="Malagnac F."/>
            <person name="Goarin A."/>
            <person name="Silar P."/>
            <person name="Lacoste S."/>
            <person name="Sallet E."/>
            <person name="Bensimon A."/>
            <person name="Giraud T."/>
            <person name="Brygoo Y."/>
        </authorList>
    </citation>
    <scope>NUCLEOTIDE SEQUENCE [LARGE SCALE GENOMIC DNA]</scope>
    <source>
        <strain evidence="1">FM164</strain>
    </source>
</reference>
<accession>W6QEQ8</accession>
<sequence>MTTMTSVPWYPMPWSKWGVTFHFPSPKLLAAASLTRSLCSVPAQVV</sequence>
<organism evidence="1 2">
    <name type="scientific">Penicillium roqueforti (strain FM164)</name>
    <dbReference type="NCBI Taxonomy" id="1365484"/>
    <lineage>
        <taxon>Eukaryota</taxon>
        <taxon>Fungi</taxon>
        <taxon>Dikarya</taxon>
        <taxon>Ascomycota</taxon>
        <taxon>Pezizomycotina</taxon>
        <taxon>Eurotiomycetes</taxon>
        <taxon>Eurotiomycetidae</taxon>
        <taxon>Eurotiales</taxon>
        <taxon>Aspergillaceae</taxon>
        <taxon>Penicillium</taxon>
    </lineage>
</organism>
<gene>
    <name evidence="1" type="ORF">PROQFM164_S04g000089</name>
</gene>
<dbReference type="Proteomes" id="UP000030686">
    <property type="component" value="Unassembled WGS sequence"/>
</dbReference>
<evidence type="ECO:0000313" key="2">
    <source>
        <dbReference type="Proteomes" id="UP000030686"/>
    </source>
</evidence>
<protein>
    <submittedName>
        <fullName evidence="1">Genomic scaffold, ProqFM164S04</fullName>
    </submittedName>
</protein>
<evidence type="ECO:0000313" key="1">
    <source>
        <dbReference type="EMBL" id="CDM35208.1"/>
    </source>
</evidence>
<dbReference type="EMBL" id="HG792018">
    <property type="protein sequence ID" value="CDM35208.1"/>
    <property type="molecule type" value="Genomic_DNA"/>
</dbReference>
<keyword evidence="2" id="KW-1185">Reference proteome</keyword>